<dbReference type="InterPro" id="IPR007460">
    <property type="entry name" value="BrnT_toxin"/>
</dbReference>
<reference evidence="1 2" key="1">
    <citation type="journal article" date="2016" name="Nat. Commun.">
        <title>Thousands of microbial genomes shed light on interconnected biogeochemical processes in an aquifer system.</title>
        <authorList>
            <person name="Anantharaman K."/>
            <person name="Brown C.T."/>
            <person name="Hug L.A."/>
            <person name="Sharon I."/>
            <person name="Castelle C.J."/>
            <person name="Probst A.J."/>
            <person name="Thomas B.C."/>
            <person name="Singh A."/>
            <person name="Wilkins M.J."/>
            <person name="Karaoz U."/>
            <person name="Brodie E.L."/>
            <person name="Williams K.H."/>
            <person name="Hubbard S.S."/>
            <person name="Banfield J.F."/>
        </authorList>
    </citation>
    <scope>NUCLEOTIDE SEQUENCE [LARGE SCALE GENOMIC DNA]</scope>
</reference>
<proteinExistence type="predicted"/>
<dbReference type="EMBL" id="MGFM01000004">
    <property type="protein sequence ID" value="OGM06090.1"/>
    <property type="molecule type" value="Genomic_DNA"/>
</dbReference>
<evidence type="ECO:0008006" key="3">
    <source>
        <dbReference type="Google" id="ProtNLM"/>
    </source>
</evidence>
<evidence type="ECO:0000313" key="1">
    <source>
        <dbReference type="EMBL" id="OGM06090.1"/>
    </source>
</evidence>
<dbReference type="Proteomes" id="UP000178812">
    <property type="component" value="Unassembled WGS sequence"/>
</dbReference>
<sequence>MDIISEPLEFEWDKGNINKSLKKHGVTNEESEEVFLNENLLVHEDKEHSTKEEKRYFCLGATDSKKKLFMSFTIRKNKVRIISSRPLSKNERRIYEQTIKTITKI</sequence>
<comment type="caution">
    <text evidence="1">The sequence shown here is derived from an EMBL/GenBank/DDBJ whole genome shotgun (WGS) entry which is preliminary data.</text>
</comment>
<evidence type="ECO:0000313" key="2">
    <source>
        <dbReference type="Proteomes" id="UP000178812"/>
    </source>
</evidence>
<accession>A0A1F7WTK1</accession>
<dbReference type="Gene3D" id="3.10.450.530">
    <property type="entry name" value="Ribonuclease toxin, BrnT, of type II toxin-antitoxin system"/>
    <property type="match status" value="1"/>
</dbReference>
<dbReference type="InterPro" id="IPR038573">
    <property type="entry name" value="BrnT_sf"/>
</dbReference>
<dbReference type="AlphaFoldDB" id="A0A1F7WTK1"/>
<organism evidence="1 2">
    <name type="scientific">Candidatus Woesebacteria bacterium GWB1_43_5</name>
    <dbReference type="NCBI Taxonomy" id="1802474"/>
    <lineage>
        <taxon>Bacteria</taxon>
        <taxon>Candidatus Woeseibacteriota</taxon>
    </lineage>
</organism>
<protein>
    <recommendedName>
        <fullName evidence="3">BrnT family toxin</fullName>
    </recommendedName>
</protein>
<name>A0A1F7WTK1_9BACT</name>
<gene>
    <name evidence="1" type="ORF">A2125_00570</name>
</gene>
<dbReference type="Pfam" id="PF04365">
    <property type="entry name" value="BrnT_toxin"/>
    <property type="match status" value="1"/>
</dbReference>